<dbReference type="EMBL" id="WOFH01000001">
    <property type="protein sequence ID" value="MUN35406.1"/>
    <property type="molecule type" value="Genomic_DNA"/>
</dbReference>
<feature type="compositionally biased region" description="Acidic residues" evidence="1">
    <location>
        <begin position="556"/>
        <end position="565"/>
    </location>
</feature>
<feature type="domain" description="GmrSD restriction endonucleases N-terminal" evidence="2">
    <location>
        <begin position="18"/>
        <end position="219"/>
    </location>
</feature>
<evidence type="ECO:0000313" key="3">
    <source>
        <dbReference type="EMBL" id="MUN35406.1"/>
    </source>
</evidence>
<dbReference type="InterPro" id="IPR004919">
    <property type="entry name" value="GmrSD_N"/>
</dbReference>
<evidence type="ECO:0000256" key="1">
    <source>
        <dbReference type="SAM" id="MobiDB-lite"/>
    </source>
</evidence>
<dbReference type="RefSeq" id="WP_156214358.1">
    <property type="nucleotide sequence ID" value="NZ_WOFH01000001.1"/>
</dbReference>
<evidence type="ECO:0000259" key="2">
    <source>
        <dbReference type="Pfam" id="PF03235"/>
    </source>
</evidence>
<gene>
    <name evidence="3" type="ORF">GNZ18_02150</name>
</gene>
<protein>
    <submittedName>
        <fullName evidence="3">DUF262 domain-containing protein</fullName>
    </submittedName>
</protein>
<comment type="caution">
    <text evidence="3">The sequence shown here is derived from an EMBL/GenBank/DDBJ whole genome shotgun (WGS) entry which is preliminary data.</text>
</comment>
<keyword evidence="4" id="KW-1185">Reference proteome</keyword>
<dbReference type="PANTHER" id="PTHR37292">
    <property type="entry name" value="VNG6097C"/>
    <property type="match status" value="1"/>
</dbReference>
<dbReference type="Pfam" id="PF03235">
    <property type="entry name" value="GmrSD_N"/>
    <property type="match status" value="1"/>
</dbReference>
<reference evidence="3 4" key="1">
    <citation type="submission" date="2019-11" db="EMBL/GenBank/DDBJ databases">
        <authorList>
            <person name="Cao P."/>
        </authorList>
    </citation>
    <scope>NUCLEOTIDE SEQUENCE [LARGE SCALE GENOMIC DNA]</scope>
    <source>
        <strain evidence="3 4">NEAU-AAG5</strain>
    </source>
</reference>
<evidence type="ECO:0000313" key="4">
    <source>
        <dbReference type="Proteomes" id="UP000432015"/>
    </source>
</evidence>
<accession>A0A7K1KTZ4</accession>
<dbReference type="Proteomes" id="UP000432015">
    <property type="component" value="Unassembled WGS sequence"/>
</dbReference>
<name>A0A7K1KTZ4_9ACTN</name>
<dbReference type="PANTHER" id="PTHR37292:SF2">
    <property type="entry name" value="DUF262 DOMAIN-CONTAINING PROTEIN"/>
    <property type="match status" value="1"/>
</dbReference>
<feature type="region of interest" description="Disordered" evidence="1">
    <location>
        <begin position="538"/>
        <end position="565"/>
    </location>
</feature>
<organism evidence="3 4">
    <name type="scientific">Actinomadura litoris</name>
    <dbReference type="NCBI Taxonomy" id="2678616"/>
    <lineage>
        <taxon>Bacteria</taxon>
        <taxon>Bacillati</taxon>
        <taxon>Actinomycetota</taxon>
        <taxon>Actinomycetes</taxon>
        <taxon>Streptosporangiales</taxon>
        <taxon>Thermomonosporaceae</taxon>
        <taxon>Actinomadura</taxon>
    </lineage>
</organism>
<dbReference type="AlphaFoldDB" id="A0A7K1KTZ4"/>
<sequence length="565" mass="64205">MAPRSQERAHRPQPEKITDLASRVRAGEVRLPKFQRTFVWTRQQVIDLLDSISRNYPIGSLLLWDSPMSLASERSIADLEIEQFDERERWTYLLDGCQRLSTICGALYWEPKDDPRSFWNLVYDLDEERFLHRSDLEEPPIHQVPLRLLTQPSLFFKRLSGLDSEEQENAAHHLFDSFTKYETAVVTLKSASFSEIGRIFERVNTRGTPLTTVEFIRAATWRRDFDLLDAIDRVRNTLAAKHYGKIERKLLLRAISAAVGLGFATGDIERLPSVSHGHLVKTIEETERAARLAVDFLTVEIGTPTAEALPYPNQLAVVIELFRQLPRPDGQQFAEIRSWFWRTALSRYYEGWNSRKMAADMEAVTTFAQGESKRIDVEIAPLSTRWWLSNQYRRESSWTKALALMLAAAGPVDLITGAAIDTGKALADTNSMQFHHLFPKAKLGRDGLTFEQANVLANVVMLTAISNQKISDQAPPTYLQAEIDFSGEAEVRRRLDTCLISPPAFEAAMRGDYKAFLSARAETLLNWAEDLIRRGGRTEASISSPDADTRRRANEVEVEDTDTDD</sequence>
<proteinExistence type="predicted"/>